<dbReference type="SUPFAM" id="SSF56281">
    <property type="entry name" value="Metallo-hydrolase/oxidoreductase"/>
    <property type="match status" value="1"/>
</dbReference>
<reference evidence="2 3" key="1">
    <citation type="submission" date="2017-09" db="EMBL/GenBank/DDBJ databases">
        <title>Sequencing the genomes of two abundant thermophiles in Great Basin hot springs: Thermocrinis jamiesonii and novel Chloroflexi Thermoflexus hugenholtzii.</title>
        <authorList>
            <person name="Hedlund B."/>
        </authorList>
    </citation>
    <scope>NUCLEOTIDE SEQUENCE [LARGE SCALE GENOMIC DNA]</scope>
    <source>
        <strain evidence="2 3">G233</strain>
    </source>
</reference>
<evidence type="ECO:0000259" key="1">
    <source>
        <dbReference type="SMART" id="SM00849"/>
    </source>
</evidence>
<dbReference type="Proteomes" id="UP000223071">
    <property type="component" value="Unassembled WGS sequence"/>
</dbReference>
<dbReference type="PANTHER" id="PTHR23131">
    <property type="entry name" value="ENDORIBONUCLEASE LACTB2"/>
    <property type="match status" value="1"/>
</dbReference>
<dbReference type="Gene3D" id="1.10.10.10">
    <property type="entry name" value="Winged helix-like DNA-binding domain superfamily/Winged helix DNA-binding domain"/>
    <property type="match status" value="1"/>
</dbReference>
<dbReference type="Pfam" id="PF00753">
    <property type="entry name" value="Lactamase_B"/>
    <property type="match status" value="1"/>
</dbReference>
<evidence type="ECO:0000313" key="2">
    <source>
        <dbReference type="EMBL" id="PFG72965.1"/>
    </source>
</evidence>
<dbReference type="AlphaFoldDB" id="A0A2A9HD61"/>
<dbReference type="InterPro" id="IPR001279">
    <property type="entry name" value="Metallo-B-lactamas"/>
</dbReference>
<protein>
    <submittedName>
        <fullName evidence="2">Glyoxylase-like metal-dependent hydrolase (Beta-lactamase superfamily II)</fullName>
    </submittedName>
</protein>
<evidence type="ECO:0000313" key="3">
    <source>
        <dbReference type="Proteomes" id="UP000223071"/>
    </source>
</evidence>
<feature type="domain" description="Metallo-beta-lactamase" evidence="1">
    <location>
        <begin position="41"/>
        <end position="254"/>
    </location>
</feature>
<accession>A0A2A9HD61</accession>
<dbReference type="RefSeq" id="WP_098502456.1">
    <property type="nucleotide sequence ID" value="NZ_PDJQ01000001.1"/>
</dbReference>
<dbReference type="Gene3D" id="3.60.15.10">
    <property type="entry name" value="Ribonuclease Z/Hydroxyacylglutathione hydrolase-like"/>
    <property type="match status" value="1"/>
</dbReference>
<keyword evidence="2" id="KW-0378">Hydrolase</keyword>
<dbReference type="PANTHER" id="PTHR23131:SF4">
    <property type="entry name" value="METALLO-BETA-LACTAMASE SUPERFAMILY POTEIN"/>
    <property type="match status" value="1"/>
</dbReference>
<dbReference type="InterPro" id="IPR050662">
    <property type="entry name" value="Sec-metab_biosynth-thioest"/>
</dbReference>
<dbReference type="SMART" id="SM00849">
    <property type="entry name" value="Lactamase_B"/>
    <property type="match status" value="1"/>
</dbReference>
<name>A0A2A9HD61_TEPT2</name>
<dbReference type="EMBL" id="PDJQ01000001">
    <property type="protein sequence ID" value="PFG72965.1"/>
    <property type="molecule type" value="Genomic_DNA"/>
</dbReference>
<dbReference type="InterPro" id="IPR036388">
    <property type="entry name" value="WH-like_DNA-bd_sf"/>
</dbReference>
<dbReference type="GO" id="GO:0016787">
    <property type="term" value="F:hydrolase activity"/>
    <property type="evidence" value="ECO:0007669"/>
    <property type="project" value="UniProtKB-KW"/>
</dbReference>
<gene>
    <name evidence="2" type="ORF">A9A59_0158</name>
</gene>
<dbReference type="InterPro" id="IPR036866">
    <property type="entry name" value="RibonucZ/Hydroxyglut_hydro"/>
</dbReference>
<dbReference type="CDD" id="cd07725">
    <property type="entry name" value="TTHA1429-like_MBL-fold"/>
    <property type="match status" value="1"/>
</dbReference>
<sequence length="346" mass="38971">MRIIDGIYQLLTPFPQFTIEDAKALRRELQEHPRVTKGLPYVLPYLIKDGGDVVLVDCGWNTDSAYRALEEGMREHGSHPSEIQRLIITHIHPDHYGMAGRLKQLSSCDVAVHEKDAEVIATRYFAPRALTEEMQRFMELNGVPPSSTPQMSQGSIGMLSNVAAVPPDTELKGGEAFKVGDFDFEVIWTPGHSPGHICLYEPNRKILLTGDHILPTITPNVSIHAQTHGSPLGDYMRSLEALVDLDVRLVLPAHEFEITDLKKRIREIKDHHELRLEEMLACVDRGGSTAWEVAGRVKWATGKLEDFEPWMQRAAVGETLAHLEYLFELGRVAKVMRSGKLYWLPV</sequence>
<keyword evidence="3" id="KW-1185">Reference proteome</keyword>
<organism evidence="2 3">
    <name type="scientific">Tepidiforma thermophila (strain KCTC 52669 / CGMCC 1.13589 / G233)</name>
    <dbReference type="NCBI Taxonomy" id="2761530"/>
    <lineage>
        <taxon>Bacteria</taxon>
        <taxon>Bacillati</taxon>
        <taxon>Chloroflexota</taxon>
        <taxon>Tepidiformia</taxon>
        <taxon>Tepidiformales</taxon>
        <taxon>Tepidiformaceae</taxon>
        <taxon>Tepidiforma</taxon>
    </lineage>
</organism>
<proteinExistence type="predicted"/>
<comment type="caution">
    <text evidence="2">The sequence shown here is derived from an EMBL/GenBank/DDBJ whole genome shotgun (WGS) entry which is preliminary data.</text>
</comment>